<name>G4T4I1_META2</name>
<dbReference type="Pfam" id="PF17394">
    <property type="entry name" value="KleE"/>
    <property type="match status" value="1"/>
</dbReference>
<dbReference type="Proteomes" id="UP000008315">
    <property type="component" value="Plasmid MEALZ_p"/>
</dbReference>
<organism evidence="2 3">
    <name type="scientific">Methylotuvimicrobium alcaliphilum (strain DSM 19304 / NCIMB 14124 / VKM B-2133 / 20Z)</name>
    <name type="common">Methylomicrobium alcaliphilum</name>
    <dbReference type="NCBI Taxonomy" id="1091494"/>
    <lineage>
        <taxon>Bacteria</taxon>
        <taxon>Pseudomonadati</taxon>
        <taxon>Pseudomonadota</taxon>
        <taxon>Gammaproteobacteria</taxon>
        <taxon>Methylococcales</taxon>
        <taxon>Methylococcaceae</taxon>
        <taxon>Methylotuvimicrobium</taxon>
    </lineage>
</organism>
<dbReference type="EMBL" id="FO082061">
    <property type="protein sequence ID" value="CCE25737.1"/>
    <property type="molecule type" value="Genomic_DNA"/>
</dbReference>
<sequence length="111" mass="13116">MNIIKFPQKVSPAGKQAPVPTHDLTREPVKPTRVKIVLDKILSFVWVMTVLAWPLVKWVLSIEIFFQMLRMIYHWDTPGVYAGWTFLLHFSVLVVLTWFVDFYRPQGMKQR</sequence>
<feature type="transmembrane region" description="Helical" evidence="1">
    <location>
        <begin position="41"/>
        <end position="60"/>
    </location>
</feature>
<geneLocation type="plasmid" evidence="2 3">
    <name>MEALZ_p</name>
</geneLocation>
<feature type="transmembrane region" description="Helical" evidence="1">
    <location>
        <begin position="80"/>
        <end position="103"/>
    </location>
</feature>
<keyword evidence="1" id="KW-0812">Transmembrane</keyword>
<evidence type="ECO:0000256" key="1">
    <source>
        <dbReference type="SAM" id="Phobius"/>
    </source>
</evidence>
<gene>
    <name evidence="2" type="primary">kleE</name>
    <name evidence="2" type="ordered locus">MEALZ_p0027</name>
</gene>
<dbReference type="AlphaFoldDB" id="G4T4I1"/>
<keyword evidence="1" id="KW-0472">Membrane</keyword>
<keyword evidence="2" id="KW-0614">Plasmid</keyword>
<dbReference type="KEGG" id="mah:MEALZ_p0027"/>
<evidence type="ECO:0000313" key="3">
    <source>
        <dbReference type="Proteomes" id="UP000008315"/>
    </source>
</evidence>
<keyword evidence="3" id="KW-1185">Reference proteome</keyword>
<reference evidence="2 3" key="1">
    <citation type="journal article" date="2012" name="J. Bacteriol.">
        <title>Genome sequence of the haloalkaliphilic methanotrophic bacterium Methylomicrobium alcaliphilum 20Z.</title>
        <authorList>
            <person name="Vuilleumier S."/>
            <person name="Khmelenina V.N."/>
            <person name="Bringel F."/>
            <person name="Reshetnikov A.S."/>
            <person name="Lajus A."/>
            <person name="Mangenot S."/>
            <person name="Rouy Z."/>
            <person name="Op den Camp H.J."/>
            <person name="Jetten M.S."/>
            <person name="Dispirito A.A."/>
            <person name="Dunfield P."/>
            <person name="Klotz M.G."/>
            <person name="Semrau J.D."/>
            <person name="Stein L.Y."/>
            <person name="Barbe V."/>
            <person name="Medigue C."/>
            <person name="Trotsenko Y.A."/>
            <person name="Kalyuzhnaya M.G."/>
        </authorList>
    </citation>
    <scope>NUCLEOTIDE SEQUENCE [LARGE SCALE GENOMIC DNA]</scope>
    <source>
        <strain evidence="3">DSM 19304 / NCIMB 14124 / VKM B-2133 / 20Z</strain>
    </source>
</reference>
<proteinExistence type="predicted"/>
<accession>G4T4I1</accession>
<dbReference type="InterPro" id="IPR035362">
    <property type="entry name" value="KleE"/>
</dbReference>
<keyword evidence="1" id="KW-1133">Transmembrane helix</keyword>
<dbReference type="HOGENOM" id="CLU_175429_0_0_6"/>
<dbReference type="RefSeq" id="WP_014133093.1">
    <property type="nucleotide sequence ID" value="NC_016108.1"/>
</dbReference>
<evidence type="ECO:0000313" key="2">
    <source>
        <dbReference type="EMBL" id="CCE25737.1"/>
    </source>
</evidence>
<protein>
    <submittedName>
        <fullName evidence="2">Plasmid protein KleE, putative stable inheritance protein</fullName>
    </submittedName>
</protein>